<name>A0AAV4T0V4_CAEEX</name>
<proteinExistence type="predicted"/>
<reference evidence="1 2" key="1">
    <citation type="submission" date="2021-06" db="EMBL/GenBank/DDBJ databases">
        <title>Caerostris extrusa draft genome.</title>
        <authorList>
            <person name="Kono N."/>
            <person name="Arakawa K."/>
        </authorList>
    </citation>
    <scope>NUCLEOTIDE SEQUENCE [LARGE SCALE GENOMIC DNA]</scope>
</reference>
<accession>A0AAV4T0V4</accession>
<evidence type="ECO:0000313" key="2">
    <source>
        <dbReference type="Proteomes" id="UP001054945"/>
    </source>
</evidence>
<keyword evidence="2" id="KW-1185">Reference proteome</keyword>
<dbReference type="EMBL" id="BPLR01010529">
    <property type="protein sequence ID" value="GIY39915.1"/>
    <property type="molecule type" value="Genomic_DNA"/>
</dbReference>
<protein>
    <submittedName>
        <fullName evidence="1">Uncharacterized protein</fullName>
    </submittedName>
</protein>
<comment type="caution">
    <text evidence="1">The sequence shown here is derived from an EMBL/GenBank/DDBJ whole genome shotgun (WGS) entry which is preliminary data.</text>
</comment>
<dbReference type="AlphaFoldDB" id="A0AAV4T0V4"/>
<organism evidence="1 2">
    <name type="scientific">Caerostris extrusa</name>
    <name type="common">Bark spider</name>
    <name type="synonym">Caerostris bankana</name>
    <dbReference type="NCBI Taxonomy" id="172846"/>
    <lineage>
        <taxon>Eukaryota</taxon>
        <taxon>Metazoa</taxon>
        <taxon>Ecdysozoa</taxon>
        <taxon>Arthropoda</taxon>
        <taxon>Chelicerata</taxon>
        <taxon>Arachnida</taxon>
        <taxon>Araneae</taxon>
        <taxon>Araneomorphae</taxon>
        <taxon>Entelegynae</taxon>
        <taxon>Araneoidea</taxon>
        <taxon>Araneidae</taxon>
        <taxon>Caerostris</taxon>
    </lineage>
</organism>
<gene>
    <name evidence="1" type="ORF">CEXT_675141</name>
</gene>
<dbReference type="Proteomes" id="UP001054945">
    <property type="component" value="Unassembled WGS sequence"/>
</dbReference>
<sequence>MASITPESSPGRQSIFYSPSRRASITLESSPGIESWLQLPLKVLLADNQSTIVLQAWLQLLLEVLLVDNLIYYRSSSVVSITPESSPLADNPIFYCPFLV</sequence>
<evidence type="ECO:0000313" key="1">
    <source>
        <dbReference type="EMBL" id="GIY39915.1"/>
    </source>
</evidence>